<dbReference type="GO" id="GO:0005634">
    <property type="term" value="C:nucleus"/>
    <property type="evidence" value="ECO:0007669"/>
    <property type="project" value="UniProtKB-SubCell"/>
</dbReference>
<dbReference type="InterPro" id="IPR009057">
    <property type="entry name" value="Homeodomain-like_sf"/>
</dbReference>
<dbReference type="Proteomes" id="UP001152836">
    <property type="component" value="Unassembled WGS sequence"/>
</dbReference>
<evidence type="ECO:0000313" key="8">
    <source>
        <dbReference type="EMBL" id="CAH7397344.1"/>
    </source>
</evidence>
<dbReference type="InterPro" id="IPR001356">
    <property type="entry name" value="HD"/>
</dbReference>
<evidence type="ECO:0000256" key="6">
    <source>
        <dbReference type="SAM" id="MobiDB-lite"/>
    </source>
</evidence>
<feature type="region of interest" description="Disordered" evidence="6">
    <location>
        <begin position="213"/>
        <end position="319"/>
    </location>
</feature>
<proteinExistence type="predicted"/>
<dbReference type="GO" id="GO:0000981">
    <property type="term" value="F:DNA-binding transcription factor activity, RNA polymerase II-specific"/>
    <property type="evidence" value="ECO:0007669"/>
    <property type="project" value="InterPro"/>
</dbReference>
<dbReference type="EMBL" id="CALSGD010001620">
    <property type="protein sequence ID" value="CAH7397344.1"/>
    <property type="molecule type" value="Genomic_DNA"/>
</dbReference>
<sequence>MFPCSYRTPTNPNMESHQIHATHQNLQMSQSPLVAATKSTESTLQRYPDPERYMYPQVSPGPSTQRNPHQDSSLQMYSVLPAEGTHPNDAGFQVSSCSSGSCSVRDSQESLENINPRGYQEVPPNRPERQKKIRISYSKHQKQVLQENFDKRMYPNLEERVKLAEMIGVTEQQIQVWFKNHRVKYRRNNLLSMQETTGNSTVDCGSATSHDNLTGLASTNGESVSAGSSGLGPIPNLSPRLESSHQSDQASESARYTPKGNMLDFESPGSAAHLGLPEENEVPSDPAQATGAASSEAPLLMAAAAQGPEHAQDSGPSAEELWQRVLEDFGY</sequence>
<dbReference type="AlphaFoldDB" id="A0AAV0AB40"/>
<evidence type="ECO:0000313" key="9">
    <source>
        <dbReference type="Proteomes" id="UP001152836"/>
    </source>
</evidence>
<dbReference type="GO" id="GO:0000978">
    <property type="term" value="F:RNA polymerase II cis-regulatory region sequence-specific DNA binding"/>
    <property type="evidence" value="ECO:0007669"/>
    <property type="project" value="TreeGrafter"/>
</dbReference>
<evidence type="ECO:0000256" key="4">
    <source>
        <dbReference type="PROSITE-ProRule" id="PRU00108"/>
    </source>
</evidence>
<comment type="subcellular location">
    <subcellularLocation>
        <location evidence="4 5">Nucleus</location>
    </subcellularLocation>
</comment>
<evidence type="ECO:0000256" key="1">
    <source>
        <dbReference type="ARBA" id="ARBA00023125"/>
    </source>
</evidence>
<feature type="compositionally biased region" description="Polar residues" evidence="6">
    <location>
        <begin position="244"/>
        <end position="254"/>
    </location>
</feature>
<reference evidence="8" key="1">
    <citation type="submission" date="2022-06" db="EMBL/GenBank/DDBJ databases">
        <authorList>
            <person name="Andreotti S."/>
            <person name="Wyler E."/>
        </authorList>
    </citation>
    <scope>NUCLEOTIDE SEQUENCE</scope>
</reference>
<keyword evidence="3 4" id="KW-0539">Nucleus</keyword>
<dbReference type="InterPro" id="IPR050460">
    <property type="entry name" value="Distal-less_Homeobox_TF"/>
</dbReference>
<feature type="DNA-binding region" description="Homeobox" evidence="4">
    <location>
        <begin position="130"/>
        <end position="189"/>
    </location>
</feature>
<evidence type="ECO:0000256" key="2">
    <source>
        <dbReference type="ARBA" id="ARBA00023155"/>
    </source>
</evidence>
<keyword evidence="1 4" id="KW-0238">DNA-binding</keyword>
<gene>
    <name evidence="8" type="primary">Obox6</name>
    <name evidence="8" type="ORF">PHOROB_LOCUS16627</name>
</gene>
<name>A0AAV0AB40_PHORO</name>
<keyword evidence="9" id="KW-1185">Reference proteome</keyword>
<feature type="region of interest" description="Disordered" evidence="6">
    <location>
        <begin position="49"/>
        <end position="72"/>
    </location>
</feature>
<protein>
    <submittedName>
        <fullName evidence="8">Obox6 protein</fullName>
    </submittedName>
</protein>
<feature type="domain" description="Homeobox" evidence="7">
    <location>
        <begin position="128"/>
        <end position="188"/>
    </location>
</feature>
<accession>A0AAV0AB40</accession>
<dbReference type="InterPro" id="IPR017970">
    <property type="entry name" value="Homeobox_CS"/>
</dbReference>
<keyword evidence="2 4" id="KW-0371">Homeobox</keyword>
<organism evidence="8 9">
    <name type="scientific">Phodopus roborovskii</name>
    <name type="common">Roborovski's desert hamster</name>
    <name type="synonym">Cricetulus roborovskii</name>
    <dbReference type="NCBI Taxonomy" id="109678"/>
    <lineage>
        <taxon>Eukaryota</taxon>
        <taxon>Metazoa</taxon>
        <taxon>Chordata</taxon>
        <taxon>Craniata</taxon>
        <taxon>Vertebrata</taxon>
        <taxon>Euteleostomi</taxon>
        <taxon>Mammalia</taxon>
        <taxon>Eutheria</taxon>
        <taxon>Euarchontoglires</taxon>
        <taxon>Glires</taxon>
        <taxon>Rodentia</taxon>
        <taxon>Myomorpha</taxon>
        <taxon>Muroidea</taxon>
        <taxon>Cricetidae</taxon>
        <taxon>Cricetinae</taxon>
        <taxon>Phodopus</taxon>
    </lineage>
</organism>
<dbReference type="PANTHER" id="PTHR24327">
    <property type="entry name" value="HOMEOBOX PROTEIN"/>
    <property type="match status" value="1"/>
</dbReference>
<dbReference type="CDD" id="cd00086">
    <property type="entry name" value="homeodomain"/>
    <property type="match status" value="1"/>
</dbReference>
<dbReference type="SMART" id="SM00389">
    <property type="entry name" value="HOX"/>
    <property type="match status" value="1"/>
</dbReference>
<dbReference type="SUPFAM" id="SSF46689">
    <property type="entry name" value="Homeodomain-like"/>
    <property type="match status" value="1"/>
</dbReference>
<dbReference type="PROSITE" id="PS00027">
    <property type="entry name" value="HOMEOBOX_1"/>
    <property type="match status" value="1"/>
</dbReference>
<comment type="caution">
    <text evidence="8">The sequence shown here is derived from an EMBL/GenBank/DDBJ whole genome shotgun (WGS) entry which is preliminary data.</text>
</comment>
<dbReference type="Pfam" id="PF00046">
    <property type="entry name" value="Homeodomain"/>
    <property type="match status" value="1"/>
</dbReference>
<dbReference type="PANTHER" id="PTHR24327:SF41">
    <property type="entry name" value="BRAIN-SPECIFIC HOMEOBOX PROTEIN"/>
    <property type="match status" value="1"/>
</dbReference>
<evidence type="ECO:0000256" key="5">
    <source>
        <dbReference type="RuleBase" id="RU000682"/>
    </source>
</evidence>
<dbReference type="Gene3D" id="1.10.10.60">
    <property type="entry name" value="Homeodomain-like"/>
    <property type="match status" value="1"/>
</dbReference>
<evidence type="ECO:0000259" key="7">
    <source>
        <dbReference type="PROSITE" id="PS50071"/>
    </source>
</evidence>
<feature type="compositionally biased region" description="Polar residues" evidence="6">
    <location>
        <begin position="213"/>
        <end position="228"/>
    </location>
</feature>
<feature type="compositionally biased region" description="Polar residues" evidence="6">
    <location>
        <begin position="60"/>
        <end position="72"/>
    </location>
</feature>
<dbReference type="PROSITE" id="PS50071">
    <property type="entry name" value="HOMEOBOX_2"/>
    <property type="match status" value="1"/>
</dbReference>
<evidence type="ECO:0000256" key="3">
    <source>
        <dbReference type="ARBA" id="ARBA00023242"/>
    </source>
</evidence>